<comment type="similarity">
    <text evidence="2">Belongs to the acyl-CoA dehydrogenase family.</text>
</comment>
<evidence type="ECO:0000256" key="5">
    <source>
        <dbReference type="ARBA" id="ARBA00023002"/>
    </source>
</evidence>
<keyword evidence="9" id="KW-1185">Reference proteome</keyword>
<name>A0ABT5SXK6_9PSEU</name>
<dbReference type="RefSeq" id="WP_274201997.1">
    <property type="nucleotide sequence ID" value="NZ_JAQZAO010000008.1"/>
</dbReference>
<sequence length="356" mass="35773">MTAILDVTEVRDAVADLLADRVDPAVLEAAERDGWAAGVWEPLHAGGFTTVGVPESAGGAGGSVAEACAVLEAAGAASAPVPVAETGLLAGRLLASAGLALPDGPLTTGTGEVSLRDGTLAGRLARVAWARQAARIVLVADDADGAPVVAVVDPASARIAPGRNLAGEPRDAVDLDGVVPETTAPAPADARDALARRGALARAAMIAGAARRVGELTVAYTGERVQFGRPVSRFPAVADHLVRIAEQAEMAAIAARSAAASAGDGEPAALEVAAAAAVASEAAGLVAAAAHQATGAMGVTREFALGVLTRRLWSWRDEWGGERAWATRLGHTLAAGGPEALWPTLSRGLRHAAERS</sequence>
<dbReference type="InterPro" id="IPR009100">
    <property type="entry name" value="AcylCoA_DH/oxidase_NM_dom_sf"/>
</dbReference>
<evidence type="ECO:0000313" key="8">
    <source>
        <dbReference type="EMBL" id="MDD7967474.1"/>
    </source>
</evidence>
<organism evidence="8 9">
    <name type="scientific">Actinomycetospora lemnae</name>
    <dbReference type="NCBI Taxonomy" id="3019891"/>
    <lineage>
        <taxon>Bacteria</taxon>
        <taxon>Bacillati</taxon>
        <taxon>Actinomycetota</taxon>
        <taxon>Actinomycetes</taxon>
        <taxon>Pseudonocardiales</taxon>
        <taxon>Pseudonocardiaceae</taxon>
        <taxon>Actinomycetospora</taxon>
    </lineage>
</organism>
<comment type="caution">
    <text evidence="8">The sequence shown here is derived from an EMBL/GenBank/DDBJ whole genome shotgun (WGS) entry which is preliminary data.</text>
</comment>
<proteinExistence type="inferred from homology"/>
<feature type="domain" description="Acyl-CoA dehydrogenase/oxidase N-terminal" evidence="7">
    <location>
        <begin position="9"/>
        <end position="90"/>
    </location>
</feature>
<keyword evidence="5" id="KW-0560">Oxidoreductase</keyword>
<dbReference type="Pfam" id="PF02771">
    <property type="entry name" value="Acyl-CoA_dh_N"/>
    <property type="match status" value="1"/>
</dbReference>
<feature type="domain" description="Acyl-CoA dehydrogenase/oxidase C-terminal" evidence="6">
    <location>
        <begin position="198"/>
        <end position="311"/>
    </location>
</feature>
<evidence type="ECO:0000313" key="9">
    <source>
        <dbReference type="Proteomes" id="UP001300763"/>
    </source>
</evidence>
<comment type="cofactor">
    <cofactor evidence="1">
        <name>FAD</name>
        <dbReference type="ChEBI" id="CHEBI:57692"/>
    </cofactor>
</comment>
<accession>A0ABT5SXK6</accession>
<dbReference type="InterPro" id="IPR036250">
    <property type="entry name" value="AcylCo_DH-like_C"/>
</dbReference>
<keyword evidence="4" id="KW-0274">FAD</keyword>
<evidence type="ECO:0000256" key="1">
    <source>
        <dbReference type="ARBA" id="ARBA00001974"/>
    </source>
</evidence>
<evidence type="ECO:0000256" key="2">
    <source>
        <dbReference type="ARBA" id="ARBA00009347"/>
    </source>
</evidence>
<dbReference type="SUPFAM" id="SSF56645">
    <property type="entry name" value="Acyl-CoA dehydrogenase NM domain-like"/>
    <property type="match status" value="1"/>
</dbReference>
<dbReference type="EMBL" id="JAQZAO010000008">
    <property type="protein sequence ID" value="MDD7967474.1"/>
    <property type="molecule type" value="Genomic_DNA"/>
</dbReference>
<dbReference type="Pfam" id="PF00441">
    <property type="entry name" value="Acyl-CoA_dh_1"/>
    <property type="match status" value="1"/>
</dbReference>
<dbReference type="InterPro" id="IPR037069">
    <property type="entry name" value="AcylCoA_DH/ox_N_sf"/>
</dbReference>
<gene>
    <name evidence="8" type="ORF">PGB27_19215</name>
</gene>
<dbReference type="InterPro" id="IPR009075">
    <property type="entry name" value="AcylCo_DH/oxidase_C"/>
</dbReference>
<evidence type="ECO:0000259" key="6">
    <source>
        <dbReference type="Pfam" id="PF00441"/>
    </source>
</evidence>
<reference evidence="8 9" key="1">
    <citation type="submission" date="2023-02" db="EMBL/GenBank/DDBJ databases">
        <title>Genome sequencing required for Actinomycetospora new species description.</title>
        <authorList>
            <person name="Saimee Y."/>
            <person name="Duangmal K."/>
        </authorList>
    </citation>
    <scope>NUCLEOTIDE SEQUENCE [LARGE SCALE GENOMIC DNA]</scope>
    <source>
        <strain evidence="8 9">DW7H6</strain>
    </source>
</reference>
<dbReference type="PANTHER" id="PTHR43884:SF20">
    <property type="entry name" value="ACYL-COA DEHYDROGENASE FADE28"/>
    <property type="match status" value="1"/>
</dbReference>
<keyword evidence="3" id="KW-0285">Flavoprotein</keyword>
<dbReference type="InterPro" id="IPR013786">
    <property type="entry name" value="AcylCoA_DH/ox_N"/>
</dbReference>
<dbReference type="PANTHER" id="PTHR43884">
    <property type="entry name" value="ACYL-COA DEHYDROGENASE"/>
    <property type="match status" value="1"/>
</dbReference>
<protein>
    <submittedName>
        <fullName evidence="8">Acyl-CoA dehydrogenase family protein</fullName>
    </submittedName>
</protein>
<dbReference type="SUPFAM" id="SSF47203">
    <property type="entry name" value="Acyl-CoA dehydrogenase C-terminal domain-like"/>
    <property type="match status" value="1"/>
</dbReference>
<evidence type="ECO:0000256" key="3">
    <source>
        <dbReference type="ARBA" id="ARBA00022630"/>
    </source>
</evidence>
<evidence type="ECO:0000256" key="4">
    <source>
        <dbReference type="ARBA" id="ARBA00022827"/>
    </source>
</evidence>
<dbReference type="Proteomes" id="UP001300763">
    <property type="component" value="Unassembled WGS sequence"/>
</dbReference>
<dbReference type="Gene3D" id="1.20.140.10">
    <property type="entry name" value="Butyryl-CoA Dehydrogenase, subunit A, domain 3"/>
    <property type="match status" value="1"/>
</dbReference>
<dbReference type="Gene3D" id="1.10.540.10">
    <property type="entry name" value="Acyl-CoA dehydrogenase/oxidase, N-terminal domain"/>
    <property type="match status" value="1"/>
</dbReference>
<evidence type="ECO:0000259" key="7">
    <source>
        <dbReference type="Pfam" id="PF02771"/>
    </source>
</evidence>